<dbReference type="SUPFAM" id="SSF50978">
    <property type="entry name" value="WD40 repeat-like"/>
    <property type="match status" value="1"/>
</dbReference>
<gene>
    <name evidence="5" type="ORF">HCG48_13415</name>
</gene>
<feature type="repeat" description="WD" evidence="3">
    <location>
        <begin position="403"/>
        <end position="444"/>
    </location>
</feature>
<dbReference type="PRINTS" id="PR00320">
    <property type="entry name" value="GPROTEINBRPT"/>
</dbReference>
<organism evidence="5 6">
    <name type="scientific">Oxynema aestuarii AP17</name>
    <dbReference type="NCBI Taxonomy" id="2064643"/>
    <lineage>
        <taxon>Bacteria</taxon>
        <taxon>Bacillati</taxon>
        <taxon>Cyanobacteriota</taxon>
        <taxon>Cyanophyceae</taxon>
        <taxon>Oscillatoriophycideae</taxon>
        <taxon>Oscillatoriales</taxon>
        <taxon>Oscillatoriaceae</taxon>
        <taxon>Oxynema</taxon>
        <taxon>Oxynema aestuarii</taxon>
    </lineage>
</organism>
<dbReference type="InterPro" id="IPR019775">
    <property type="entry name" value="WD40_repeat_CS"/>
</dbReference>
<dbReference type="CDD" id="cd00200">
    <property type="entry name" value="WD40"/>
    <property type="match status" value="1"/>
</dbReference>
<keyword evidence="2" id="KW-0677">Repeat</keyword>
<evidence type="ECO:0000256" key="2">
    <source>
        <dbReference type="ARBA" id="ARBA00022737"/>
    </source>
</evidence>
<dbReference type="PROSITE" id="PS50294">
    <property type="entry name" value="WD_REPEATS_REGION"/>
    <property type="match status" value="7"/>
</dbReference>
<dbReference type="Pfam" id="PF00400">
    <property type="entry name" value="WD40"/>
    <property type="match status" value="2"/>
</dbReference>
<dbReference type="AlphaFoldDB" id="A0A6H1TYH1"/>
<evidence type="ECO:0000256" key="1">
    <source>
        <dbReference type="ARBA" id="ARBA00022574"/>
    </source>
</evidence>
<dbReference type="Pfam" id="PF23414">
    <property type="entry name" value="Beta-prop_EML_2"/>
    <property type="match status" value="1"/>
</dbReference>
<dbReference type="PROSITE" id="PS50082">
    <property type="entry name" value="WD_REPEATS_2"/>
    <property type="match status" value="7"/>
</dbReference>
<feature type="repeat" description="WD" evidence="3">
    <location>
        <begin position="254"/>
        <end position="295"/>
    </location>
</feature>
<dbReference type="KEGG" id="oxy:HCG48_13415"/>
<dbReference type="RefSeq" id="WP_168569607.1">
    <property type="nucleotide sequence ID" value="NZ_CP051167.1"/>
</dbReference>
<dbReference type="Gene3D" id="2.130.10.10">
    <property type="entry name" value="YVTN repeat-like/Quinoprotein amine dehydrogenase"/>
    <property type="match status" value="3"/>
</dbReference>
<feature type="repeat" description="WD" evidence="3">
    <location>
        <begin position="487"/>
        <end position="522"/>
    </location>
</feature>
<dbReference type="InterPro" id="IPR020472">
    <property type="entry name" value="WD40_PAC1"/>
</dbReference>
<evidence type="ECO:0000313" key="5">
    <source>
        <dbReference type="EMBL" id="QIZ71455.1"/>
    </source>
</evidence>
<dbReference type="InterPro" id="IPR015943">
    <property type="entry name" value="WD40/YVTN_repeat-like_dom_sf"/>
</dbReference>
<keyword evidence="6" id="KW-1185">Reference proteome</keyword>
<evidence type="ECO:0000259" key="4">
    <source>
        <dbReference type="Pfam" id="PF23414"/>
    </source>
</evidence>
<feature type="repeat" description="WD" evidence="3">
    <location>
        <begin position="445"/>
        <end position="486"/>
    </location>
</feature>
<dbReference type="Proteomes" id="UP000500857">
    <property type="component" value="Chromosome"/>
</dbReference>
<feature type="repeat" description="WD" evidence="3">
    <location>
        <begin position="212"/>
        <end position="253"/>
    </location>
</feature>
<sequence>MTPLKSLQQDFIRRLHEKSAVLHRLKNPILVGYFSELTLLTEYEIEQIQEFCWNQVEKLRDDYSKPIREHFRDRFLFQLGKKAVAKYLDDLLVPIPLDEKFGGVSQVAFRLKSDRSIGIQVKVVRGAIADLKWWFSAEEINKNAVIICMWLAEAIAADSESEYPLILAGFLPTYLLDVVFKTEVEIELEDLLYAGGLHCYLESLIWQCVRTLDDLGGQVLCLALSPDGRQLASGTLDNTIKIWELDSASLLKTLSGQGDAILFVSFSPDGDRLIGESFDSTIQIWDWKSGQILHVFPRQLGEISPHFSIADRTQILEAIDNESNPVMAIAIAPNSHTVATVNADNAIEIWNLETGTHLQSFQGHANWILSLAFSPDGKLLASGSGDRTVKIWDLHAQLELYTLEGHTDEVESVLFSPDGQILASGSDDTTIALWDLETGTRLYTLVGHSEEVETLAFSPDGQILASGSGDATIKMWDVSTGKEIYTLFGHSDWVSSLTFSPDGQFLISGSGDETIKIWRRGR</sequence>
<dbReference type="PANTHER" id="PTHR19848:SF8">
    <property type="entry name" value="F-BOX AND WD REPEAT DOMAIN CONTAINING 7"/>
    <property type="match status" value="1"/>
</dbReference>
<dbReference type="EMBL" id="CP051167">
    <property type="protein sequence ID" value="QIZ71455.1"/>
    <property type="molecule type" value="Genomic_DNA"/>
</dbReference>
<keyword evidence="1 3" id="KW-0853">WD repeat</keyword>
<reference evidence="5 6" key="1">
    <citation type="submission" date="2020-04" db="EMBL/GenBank/DDBJ databases">
        <authorList>
            <person name="Basu S."/>
            <person name="Maruthanayagam V."/>
            <person name="Chakraborty S."/>
            <person name="Pramanik A."/>
            <person name="Mukherjee J."/>
            <person name="Brink B."/>
        </authorList>
    </citation>
    <scope>NUCLEOTIDE SEQUENCE [LARGE SCALE GENOMIC DNA]</scope>
    <source>
        <strain evidence="5 6">AP17</strain>
    </source>
</reference>
<dbReference type="InterPro" id="IPR055442">
    <property type="entry name" value="Beta-prop_EML-like_2nd"/>
</dbReference>
<name>A0A6H1TYH1_9CYAN</name>
<feature type="repeat" description="WD" evidence="3">
    <location>
        <begin position="319"/>
        <end position="360"/>
    </location>
</feature>
<proteinExistence type="predicted"/>
<dbReference type="InterPro" id="IPR036322">
    <property type="entry name" value="WD40_repeat_dom_sf"/>
</dbReference>
<accession>A0A6H1TYH1</accession>
<protein>
    <submittedName>
        <fullName evidence="5">WD40 repeat domain-containing protein</fullName>
    </submittedName>
</protein>
<feature type="domain" description="EML-like second beta-propeller" evidence="4">
    <location>
        <begin position="327"/>
        <end position="484"/>
    </location>
</feature>
<dbReference type="InterPro" id="IPR001680">
    <property type="entry name" value="WD40_rpt"/>
</dbReference>
<dbReference type="PROSITE" id="PS00678">
    <property type="entry name" value="WD_REPEATS_1"/>
    <property type="match status" value="5"/>
</dbReference>
<evidence type="ECO:0000313" key="6">
    <source>
        <dbReference type="Proteomes" id="UP000500857"/>
    </source>
</evidence>
<dbReference type="SMART" id="SM00320">
    <property type="entry name" value="WD40"/>
    <property type="match status" value="7"/>
</dbReference>
<dbReference type="PANTHER" id="PTHR19848">
    <property type="entry name" value="WD40 REPEAT PROTEIN"/>
    <property type="match status" value="1"/>
</dbReference>
<evidence type="ECO:0000256" key="3">
    <source>
        <dbReference type="PROSITE-ProRule" id="PRU00221"/>
    </source>
</evidence>
<feature type="repeat" description="WD" evidence="3">
    <location>
        <begin position="361"/>
        <end position="402"/>
    </location>
</feature>